<dbReference type="Proteomes" id="UP000693738">
    <property type="component" value="Unassembled WGS sequence"/>
</dbReference>
<protein>
    <submittedName>
        <fullName evidence="2">Uncharacterized protein</fullName>
    </submittedName>
</protein>
<evidence type="ECO:0000256" key="1">
    <source>
        <dbReference type="SAM" id="MobiDB-lite"/>
    </source>
</evidence>
<name>A0A8J2NKB1_FUSEQ</name>
<feature type="region of interest" description="Disordered" evidence="1">
    <location>
        <begin position="14"/>
        <end position="37"/>
    </location>
</feature>
<evidence type="ECO:0000313" key="3">
    <source>
        <dbReference type="Proteomes" id="UP000693738"/>
    </source>
</evidence>
<proteinExistence type="predicted"/>
<dbReference type="Pfam" id="PF16850">
    <property type="entry name" value="Inhibitor_I66"/>
    <property type="match status" value="1"/>
</dbReference>
<dbReference type="InterPro" id="IPR031755">
    <property type="entry name" value="Inhibitor_I66"/>
</dbReference>
<sequence length="130" mass="14886">MSLPRRFSITIDGMPVAMPKADPQEHPQAEPARNGEQPAIFEIHNEHLVCGPFVMGRSFIEDRSLMPKRVIWSPIHEMEQVQPIQVEEGEDGRPELKLRDGKLAYMDGRLFSPILPDMQNQKVELRPEFG</sequence>
<dbReference type="GO" id="GO:0004867">
    <property type="term" value="F:serine-type endopeptidase inhibitor activity"/>
    <property type="evidence" value="ECO:0007669"/>
    <property type="project" value="InterPro"/>
</dbReference>
<reference evidence="2" key="1">
    <citation type="submission" date="2021-05" db="EMBL/GenBank/DDBJ databases">
        <authorList>
            <person name="Khan N."/>
        </authorList>
    </citation>
    <scope>NUCLEOTIDE SEQUENCE</scope>
</reference>
<gene>
    <name evidence="2" type="ORF">FEQUK3_LOCUS11904</name>
</gene>
<comment type="caution">
    <text evidence="2">The sequence shown here is derived from an EMBL/GenBank/DDBJ whole genome shotgun (WGS) entry which is preliminary data.</text>
</comment>
<organism evidence="2 3">
    <name type="scientific">Fusarium equiseti</name>
    <name type="common">Fusarium scirpi</name>
    <dbReference type="NCBI Taxonomy" id="61235"/>
    <lineage>
        <taxon>Eukaryota</taxon>
        <taxon>Fungi</taxon>
        <taxon>Dikarya</taxon>
        <taxon>Ascomycota</taxon>
        <taxon>Pezizomycotina</taxon>
        <taxon>Sordariomycetes</taxon>
        <taxon>Hypocreomycetidae</taxon>
        <taxon>Hypocreales</taxon>
        <taxon>Nectriaceae</taxon>
        <taxon>Fusarium</taxon>
        <taxon>Fusarium incarnatum-equiseti species complex</taxon>
    </lineage>
</organism>
<dbReference type="AlphaFoldDB" id="A0A8J2NKB1"/>
<dbReference type="EMBL" id="CAJSTJ010000195">
    <property type="protein sequence ID" value="CAG7566227.1"/>
    <property type="molecule type" value="Genomic_DNA"/>
</dbReference>
<evidence type="ECO:0000313" key="2">
    <source>
        <dbReference type="EMBL" id="CAG7566227.1"/>
    </source>
</evidence>
<accession>A0A8J2NKB1</accession>